<proteinExistence type="predicted"/>
<reference evidence="2" key="2">
    <citation type="submission" date="2015-06" db="UniProtKB">
        <authorList>
            <consortium name="EnsemblPlants"/>
        </authorList>
    </citation>
    <scope>IDENTIFICATION</scope>
    <source>
        <strain evidence="2">DM1-3 516 R44</strain>
    </source>
</reference>
<name>M1DGE5_SOLTU</name>
<evidence type="ECO:0000313" key="2">
    <source>
        <dbReference type="EnsemblPlants" id="PGSC0003DMT400088637"/>
    </source>
</evidence>
<organism evidence="2 3">
    <name type="scientific">Solanum tuberosum</name>
    <name type="common">Potato</name>
    <dbReference type="NCBI Taxonomy" id="4113"/>
    <lineage>
        <taxon>Eukaryota</taxon>
        <taxon>Viridiplantae</taxon>
        <taxon>Streptophyta</taxon>
        <taxon>Embryophyta</taxon>
        <taxon>Tracheophyta</taxon>
        <taxon>Spermatophyta</taxon>
        <taxon>Magnoliopsida</taxon>
        <taxon>eudicotyledons</taxon>
        <taxon>Gunneridae</taxon>
        <taxon>Pentapetalae</taxon>
        <taxon>asterids</taxon>
        <taxon>lamiids</taxon>
        <taxon>Solanales</taxon>
        <taxon>Solanaceae</taxon>
        <taxon>Solanoideae</taxon>
        <taxon>Solaneae</taxon>
        <taxon>Solanum</taxon>
    </lineage>
</organism>
<dbReference type="PaxDb" id="4113-PGSC0003DMT400088637"/>
<evidence type="ECO:0000256" key="1">
    <source>
        <dbReference type="SAM" id="MobiDB-lite"/>
    </source>
</evidence>
<protein>
    <recommendedName>
        <fullName evidence="4">Integrase core domain containing protein</fullName>
    </recommendedName>
</protein>
<dbReference type="HOGENOM" id="CLU_028647_0_2_1"/>
<evidence type="ECO:0008006" key="4">
    <source>
        <dbReference type="Google" id="ProtNLM"/>
    </source>
</evidence>
<reference evidence="3" key="1">
    <citation type="journal article" date="2011" name="Nature">
        <title>Genome sequence and analysis of the tuber crop potato.</title>
        <authorList>
            <consortium name="The Potato Genome Sequencing Consortium"/>
        </authorList>
    </citation>
    <scope>NUCLEOTIDE SEQUENCE [LARGE SCALE GENOMIC DNA]</scope>
    <source>
        <strain evidence="3">cv. DM1-3 516 R44</strain>
    </source>
</reference>
<keyword evidence="3" id="KW-1185">Reference proteome</keyword>
<dbReference type="Proteomes" id="UP000011115">
    <property type="component" value="Unassembled WGS sequence"/>
</dbReference>
<feature type="compositionally biased region" description="Low complexity" evidence="1">
    <location>
        <begin position="154"/>
        <end position="167"/>
    </location>
</feature>
<dbReference type="InParanoid" id="M1DGE5"/>
<evidence type="ECO:0000313" key="3">
    <source>
        <dbReference type="Proteomes" id="UP000011115"/>
    </source>
</evidence>
<feature type="region of interest" description="Disordered" evidence="1">
    <location>
        <begin position="139"/>
        <end position="167"/>
    </location>
</feature>
<sequence>MLTSNLHIVQMIHELFKRCRCEWMAEGPGRYCVEMVKEFYASFVATLHNDLPLWAKALTQHPLFTTLVWSIPVYLSEAMIHHFLYDPSHAQPINTTEYDYQIGVVHDRASMCDTEQRETLLQRRARHIVDEGVNVEWANEGNIPSPTEEPNVTAPPSTLSGSAASTPGSPSLTGFAMLPLARVQKLDTQMATLLKNIRPWMKKSEEESEARTEKVVEVRIQVVHWRIDGFNLWILEKSQPKHIIVVVSFHMVLAKLLTGIGALARG</sequence>
<dbReference type="Gramene" id="PGSC0003DMT400088637">
    <property type="protein sequence ID" value="PGSC0003DMT400088637"/>
    <property type="gene ID" value="PGSC0003DMG400038208"/>
</dbReference>
<dbReference type="AlphaFoldDB" id="M1DGE5"/>
<dbReference type="EnsemblPlants" id="PGSC0003DMT400088637">
    <property type="protein sequence ID" value="PGSC0003DMT400088637"/>
    <property type="gene ID" value="PGSC0003DMG400038208"/>
</dbReference>
<accession>M1DGE5</accession>